<reference evidence="1 2" key="2">
    <citation type="journal article" date="2022" name="Mol. Ecol. Resour.">
        <title>The genomes of chicory, endive, great burdock and yacon provide insights into Asteraceae paleo-polyploidization history and plant inulin production.</title>
        <authorList>
            <person name="Fan W."/>
            <person name="Wang S."/>
            <person name="Wang H."/>
            <person name="Wang A."/>
            <person name="Jiang F."/>
            <person name="Liu H."/>
            <person name="Zhao H."/>
            <person name="Xu D."/>
            <person name="Zhang Y."/>
        </authorList>
    </citation>
    <scope>NUCLEOTIDE SEQUENCE [LARGE SCALE GENOMIC DNA]</scope>
    <source>
        <strain evidence="2">cv. Punajuju</strain>
        <tissue evidence="1">Leaves</tissue>
    </source>
</reference>
<organism evidence="1 2">
    <name type="scientific">Cichorium intybus</name>
    <name type="common">Chicory</name>
    <dbReference type="NCBI Taxonomy" id="13427"/>
    <lineage>
        <taxon>Eukaryota</taxon>
        <taxon>Viridiplantae</taxon>
        <taxon>Streptophyta</taxon>
        <taxon>Embryophyta</taxon>
        <taxon>Tracheophyta</taxon>
        <taxon>Spermatophyta</taxon>
        <taxon>Magnoliopsida</taxon>
        <taxon>eudicotyledons</taxon>
        <taxon>Gunneridae</taxon>
        <taxon>Pentapetalae</taxon>
        <taxon>asterids</taxon>
        <taxon>campanulids</taxon>
        <taxon>Asterales</taxon>
        <taxon>Asteraceae</taxon>
        <taxon>Cichorioideae</taxon>
        <taxon>Cichorieae</taxon>
        <taxon>Cichoriinae</taxon>
        <taxon>Cichorium</taxon>
    </lineage>
</organism>
<protein>
    <submittedName>
        <fullName evidence="1">Uncharacterized protein</fullName>
    </submittedName>
</protein>
<evidence type="ECO:0000313" key="2">
    <source>
        <dbReference type="Proteomes" id="UP001055811"/>
    </source>
</evidence>
<proteinExistence type="predicted"/>
<comment type="caution">
    <text evidence="1">The sequence shown here is derived from an EMBL/GenBank/DDBJ whole genome shotgun (WGS) entry which is preliminary data.</text>
</comment>
<sequence>MSRTFCWFLYYDEILDHLENNCAQFTSSLYNVYKATDLMFFGENEVDEARLFSKKMLHKISTMKHIVNDNVVMLPNFSKVIEEELSTPWIARLDHLDHRMWIEQNKEGPLWNGKASYYRLSCIHNMDLMQLAVENYVFRQMIYQNELNELKRWSKNWGLTEMGFGREKTMYCYFAIAASTSLPHDSMIRMLVAKSAIVITVADDFFDMRGSLDELHILIEAIHRWDGKGLIGPSKVIFDVLDDLVRDSTKSLVLGNIDIIEDFRDLWRETFNSWLTETTWGKNGYIPSVDEYMETGMISIATHILVLTSSCFLNPSIPKNKVKPQTYEDITQSLMATARLLNDIQSYEKEQEEGKMNLVLLHFKDNPDASMDDSVNLVKKFMDWKRKELLKHVFTNDRSDFPKQWNFLHLSCFKVFQMLYSSSNLYDTEAELQLHIEKAIYLPPKHELPIYLKPQTTLPPLPQKGNLTINGGYAQNPPRCYVHGGMSIRFHQLPKKPMRNLTLEVFCSSMSRICFM</sequence>
<dbReference type="Proteomes" id="UP001055811">
    <property type="component" value="Linkage Group LG05"/>
</dbReference>
<accession>A0ACB9D2V5</accession>
<evidence type="ECO:0000313" key="1">
    <source>
        <dbReference type="EMBL" id="KAI3740788.1"/>
    </source>
</evidence>
<gene>
    <name evidence="1" type="ORF">L2E82_31262</name>
</gene>
<reference evidence="2" key="1">
    <citation type="journal article" date="2022" name="Mol. Ecol. Resour.">
        <title>The genomes of chicory, endive, great burdock and yacon provide insights into Asteraceae palaeo-polyploidization history and plant inulin production.</title>
        <authorList>
            <person name="Fan W."/>
            <person name="Wang S."/>
            <person name="Wang H."/>
            <person name="Wang A."/>
            <person name="Jiang F."/>
            <person name="Liu H."/>
            <person name="Zhao H."/>
            <person name="Xu D."/>
            <person name="Zhang Y."/>
        </authorList>
    </citation>
    <scope>NUCLEOTIDE SEQUENCE [LARGE SCALE GENOMIC DNA]</scope>
    <source>
        <strain evidence="2">cv. Punajuju</strain>
    </source>
</reference>
<name>A0ACB9D2V5_CICIN</name>
<dbReference type="EMBL" id="CM042013">
    <property type="protein sequence ID" value="KAI3740788.1"/>
    <property type="molecule type" value="Genomic_DNA"/>
</dbReference>
<keyword evidence="2" id="KW-1185">Reference proteome</keyword>